<dbReference type="PROSITE" id="PS50088">
    <property type="entry name" value="ANK_REPEAT"/>
    <property type="match status" value="3"/>
</dbReference>
<keyword evidence="5" id="KW-0812">Transmembrane</keyword>
<reference evidence="7" key="1">
    <citation type="submission" date="2022-10" db="EMBL/GenBank/DDBJ databases">
        <authorList>
            <person name="Chen Y."/>
            <person name="Dougan E. K."/>
            <person name="Chan C."/>
            <person name="Rhodes N."/>
            <person name="Thang M."/>
        </authorList>
    </citation>
    <scope>NUCLEOTIDE SEQUENCE</scope>
</reference>
<keyword evidence="9" id="KW-0418">Kinase</keyword>
<evidence type="ECO:0000256" key="5">
    <source>
        <dbReference type="SAM" id="Phobius"/>
    </source>
</evidence>
<evidence type="ECO:0000256" key="2">
    <source>
        <dbReference type="PROSITE-ProRule" id="PRU00023"/>
    </source>
</evidence>
<keyword evidence="5" id="KW-0472">Membrane</keyword>
<dbReference type="SMART" id="SM00248">
    <property type="entry name" value="ANK"/>
    <property type="match status" value="3"/>
</dbReference>
<keyword evidence="5" id="KW-1133">Transmembrane helix</keyword>
<accession>A0A9P1D7P9</accession>
<evidence type="ECO:0000313" key="7">
    <source>
        <dbReference type="EMBL" id="CAI4004566.1"/>
    </source>
</evidence>
<evidence type="ECO:0000259" key="6">
    <source>
        <dbReference type="PROSITE" id="PS50011"/>
    </source>
</evidence>
<comment type="similarity">
    <text evidence="1">Belongs to the protein kinase superfamily. TKL Ser/Thr protein kinase family.</text>
</comment>
<dbReference type="AlphaFoldDB" id="A0A9P1D7P9"/>
<evidence type="ECO:0000256" key="1">
    <source>
        <dbReference type="ARBA" id="ARBA00005843"/>
    </source>
</evidence>
<sequence length="1233" mass="139219">MFDAEGNGFYTAPMDGTSKGLRMGTGPAQGEGAGENTKDFGEVGKASHAFRALGAKRVVAKNARAFWNVSLPVLQSPGGAHITKYHIVKPYKDGVDYDDFLVALPERDHLNSFTKEVPLFLRYLKVVTDQEGRAEAFKAFLERAKTGLVVESDVYITAEELLAVMWKNGYSDAERNAIQFTFPNDYKFHYPELSAMFDIPEEETYKFCMRTRMEDSHLMVQLLDRLDVTGKKPYQFMRHPRPYWRTGSFQGDVNGKGERESTTSSLTSPTSTADEGDGGQNLFRRLVGFLTLHVLALLADVATLIDFLYGANHQLMLFVSGPIILSGLVCTHAAWGAEPTQLQWPWGLPLKDQPLLLRAVLSIPLGFMQGVIILLAWDQYLERKNHHETGSQDKWNRYHCKAVASLCEGLPVFSTIIYAAWRMNYPPEKPVMSTSWPMEQYFLSTMALIEFFSCGFGIVELDFCCSKTVSKRMRTTKWYEFLHFYFRVSEFVVRTLLHVAFLVLTRWLVSWWWCPFVFGNLVFQFMVVLIHGGDESKTTVRLLCGLACAWVNIFFFVDSPYKRRAARKISFWFEARFFSELLLLPMLAYFVLWSHDRVDDLEKIVTLHLWIFQLMIFTILSYIILRIYMHYTLCRQMNLIDIYTPSEEGDKEKVQEVMDALVAEVRELTRAASADIDLNRPDVDGNTPLMLATRQGHAKVCELLMHRGAFVSITQQGNKGMRNWTSLAICRSWTALHMAAWHNHAKVIKVLVINGACTEDSQYLDTNGDTPLHIAARAGALEAAKVLIVHWPQWLLTLNAQNKRPQELAVLKGLQRMLTPGSSWFGTGTSGVEESQVGSFRPVLSTSRVSINQVWLSVPLHISRKRVHLVAPGICSYVAASCGGALGRLCLTTQQDQEEQEEEIVLSDLVPIDRMGNQVALPQAMIGEGAYGQVFRAKHRRRDVLYAVKVFKTPRDRPASPEVARECDVGTLIHQTPHPCIVRLYMVTFDEDSGQYTLVMEFCPSNLFQRVHSATLQNMAKGLTYKPPPQTLDWLGQVFLGLEHMHKRLNVLFRDLKPGNVILDSAQCAKLADFGSGRVGPSAGHYSFGHPAGTVGYCAPEVLGGMPHDERADLYSLGVLTWLLFTGGMPGSQPPVQPRPEVHQHLYDWLLLRKCLDDNFPPFQGVSASDLAQQAAEARDCVHLLVQPPEKRMRHSDLRAHALLEPLELPTYDAGPKQVESWLEERGFAKGQR</sequence>
<dbReference type="PROSITE" id="PS00107">
    <property type="entry name" value="PROTEIN_KINASE_ATP"/>
    <property type="match status" value="1"/>
</dbReference>
<evidence type="ECO:0000313" key="8">
    <source>
        <dbReference type="EMBL" id="CAL1157941.1"/>
    </source>
</evidence>
<protein>
    <submittedName>
        <fullName evidence="9">Ankyrin repeat-containing protein kinase A (Ankyrin repeat-containing protein kinase 1)</fullName>
    </submittedName>
</protein>
<feature type="repeat" description="ANK" evidence="2">
    <location>
        <begin position="767"/>
        <end position="788"/>
    </location>
</feature>
<dbReference type="Pfam" id="PF12796">
    <property type="entry name" value="Ank_2"/>
    <property type="match status" value="1"/>
</dbReference>
<keyword evidence="10" id="KW-1185">Reference proteome</keyword>
<feature type="transmembrane region" description="Helical" evidence="5">
    <location>
        <begin position="484"/>
        <end position="504"/>
    </location>
</feature>
<feature type="transmembrane region" description="Helical" evidence="5">
    <location>
        <begin position="286"/>
        <end position="308"/>
    </location>
</feature>
<keyword evidence="9" id="KW-0808">Transferase</keyword>
<dbReference type="SMART" id="SM00220">
    <property type="entry name" value="S_TKc"/>
    <property type="match status" value="1"/>
</dbReference>
<name>A0A9P1D7P9_9DINO</name>
<dbReference type="InterPro" id="IPR011009">
    <property type="entry name" value="Kinase-like_dom_sf"/>
</dbReference>
<keyword evidence="2" id="KW-0040">ANK repeat</keyword>
<dbReference type="Proteomes" id="UP001152797">
    <property type="component" value="Unassembled WGS sequence"/>
</dbReference>
<dbReference type="InterPro" id="IPR002110">
    <property type="entry name" value="Ankyrin_rpt"/>
</dbReference>
<feature type="binding site" evidence="3">
    <location>
        <position position="949"/>
    </location>
    <ligand>
        <name>ATP</name>
        <dbReference type="ChEBI" id="CHEBI:30616"/>
    </ligand>
</feature>
<dbReference type="GO" id="GO:0004674">
    <property type="term" value="F:protein serine/threonine kinase activity"/>
    <property type="evidence" value="ECO:0007669"/>
    <property type="project" value="TreeGrafter"/>
</dbReference>
<dbReference type="Pfam" id="PF00023">
    <property type="entry name" value="Ank"/>
    <property type="match status" value="1"/>
</dbReference>
<dbReference type="SUPFAM" id="SSF48403">
    <property type="entry name" value="Ankyrin repeat"/>
    <property type="match status" value="1"/>
</dbReference>
<dbReference type="Gene3D" id="1.10.510.10">
    <property type="entry name" value="Transferase(Phosphotransferase) domain 1"/>
    <property type="match status" value="1"/>
</dbReference>
<feature type="transmembrane region" description="Helical" evidence="5">
    <location>
        <begin position="441"/>
        <end position="463"/>
    </location>
</feature>
<dbReference type="Gene3D" id="1.25.40.20">
    <property type="entry name" value="Ankyrin repeat-containing domain"/>
    <property type="match status" value="1"/>
</dbReference>
<feature type="transmembrane region" description="Helical" evidence="5">
    <location>
        <begin position="315"/>
        <end position="335"/>
    </location>
</feature>
<dbReference type="PANTHER" id="PTHR44329">
    <property type="entry name" value="SERINE/THREONINE-PROTEIN KINASE TNNI3K-RELATED"/>
    <property type="match status" value="1"/>
</dbReference>
<dbReference type="InterPro" id="IPR036770">
    <property type="entry name" value="Ankyrin_rpt-contain_sf"/>
</dbReference>
<evidence type="ECO:0000256" key="3">
    <source>
        <dbReference type="PROSITE-ProRule" id="PRU10141"/>
    </source>
</evidence>
<keyword evidence="3" id="KW-0547">Nucleotide-binding</keyword>
<evidence type="ECO:0000313" key="10">
    <source>
        <dbReference type="Proteomes" id="UP001152797"/>
    </source>
</evidence>
<comment type="caution">
    <text evidence="7">The sequence shown here is derived from an EMBL/GenBank/DDBJ whole genome shotgun (WGS) entry which is preliminary data.</text>
</comment>
<dbReference type="InterPro" id="IPR000719">
    <property type="entry name" value="Prot_kinase_dom"/>
</dbReference>
<gene>
    <name evidence="7" type="ORF">C1SCF055_LOCUS30347</name>
</gene>
<feature type="transmembrane region" description="Helical" evidence="5">
    <location>
        <begin position="510"/>
        <end position="532"/>
    </location>
</feature>
<dbReference type="SUPFAM" id="SSF56112">
    <property type="entry name" value="Protein kinase-like (PK-like)"/>
    <property type="match status" value="1"/>
</dbReference>
<keyword evidence="3" id="KW-0067">ATP-binding</keyword>
<feature type="region of interest" description="Disordered" evidence="4">
    <location>
        <begin position="247"/>
        <end position="276"/>
    </location>
</feature>
<organism evidence="7">
    <name type="scientific">Cladocopium goreaui</name>
    <dbReference type="NCBI Taxonomy" id="2562237"/>
    <lineage>
        <taxon>Eukaryota</taxon>
        <taxon>Sar</taxon>
        <taxon>Alveolata</taxon>
        <taxon>Dinophyceae</taxon>
        <taxon>Suessiales</taxon>
        <taxon>Symbiodiniaceae</taxon>
        <taxon>Cladocopium</taxon>
    </lineage>
</organism>
<dbReference type="EMBL" id="CAMXCT010003447">
    <property type="protein sequence ID" value="CAI4004566.1"/>
    <property type="molecule type" value="Genomic_DNA"/>
</dbReference>
<feature type="domain" description="Protein kinase" evidence="6">
    <location>
        <begin position="920"/>
        <end position="1204"/>
    </location>
</feature>
<feature type="compositionally biased region" description="Low complexity" evidence="4">
    <location>
        <begin position="262"/>
        <end position="272"/>
    </location>
</feature>
<feature type="transmembrane region" description="Helical" evidence="5">
    <location>
        <begin position="607"/>
        <end position="629"/>
    </location>
</feature>
<feature type="repeat" description="ANK" evidence="2">
    <location>
        <begin position="731"/>
        <end position="756"/>
    </location>
</feature>
<dbReference type="InterPro" id="IPR017441">
    <property type="entry name" value="Protein_kinase_ATP_BS"/>
</dbReference>
<feature type="region of interest" description="Disordered" evidence="4">
    <location>
        <begin position="13"/>
        <end position="36"/>
    </location>
</feature>
<dbReference type="EMBL" id="CAMXCT030003447">
    <property type="protein sequence ID" value="CAL4791878.1"/>
    <property type="molecule type" value="Genomic_DNA"/>
</dbReference>
<reference evidence="8" key="2">
    <citation type="submission" date="2024-04" db="EMBL/GenBank/DDBJ databases">
        <authorList>
            <person name="Chen Y."/>
            <person name="Shah S."/>
            <person name="Dougan E. K."/>
            <person name="Thang M."/>
            <person name="Chan C."/>
        </authorList>
    </citation>
    <scope>NUCLEOTIDE SEQUENCE [LARGE SCALE GENOMIC DNA]</scope>
</reference>
<feature type="transmembrane region" description="Helical" evidence="5">
    <location>
        <begin position="539"/>
        <end position="557"/>
    </location>
</feature>
<dbReference type="PROSITE" id="PS50011">
    <property type="entry name" value="PROTEIN_KINASE_DOM"/>
    <property type="match status" value="1"/>
</dbReference>
<dbReference type="OrthoDB" id="424988at2759"/>
<dbReference type="EMBL" id="CAMXCT020003447">
    <property type="protein sequence ID" value="CAL1157941.1"/>
    <property type="molecule type" value="Genomic_DNA"/>
</dbReference>
<dbReference type="PROSITE" id="PS50297">
    <property type="entry name" value="ANK_REP_REGION"/>
    <property type="match status" value="3"/>
</dbReference>
<proteinExistence type="inferred from homology"/>
<dbReference type="CDD" id="cd14014">
    <property type="entry name" value="STKc_PknB_like"/>
    <property type="match status" value="1"/>
</dbReference>
<dbReference type="GO" id="GO:0005524">
    <property type="term" value="F:ATP binding"/>
    <property type="evidence" value="ECO:0007669"/>
    <property type="project" value="UniProtKB-UniRule"/>
</dbReference>
<evidence type="ECO:0000256" key="4">
    <source>
        <dbReference type="SAM" id="MobiDB-lite"/>
    </source>
</evidence>
<feature type="transmembrane region" description="Helical" evidence="5">
    <location>
        <begin position="577"/>
        <end position="595"/>
    </location>
</feature>
<feature type="transmembrane region" description="Helical" evidence="5">
    <location>
        <begin position="398"/>
        <end position="421"/>
    </location>
</feature>
<dbReference type="InterPro" id="IPR051681">
    <property type="entry name" value="Ser/Thr_Kinases-Pseudokinases"/>
</dbReference>
<feature type="transmembrane region" description="Helical" evidence="5">
    <location>
        <begin position="355"/>
        <end position="377"/>
    </location>
</feature>
<evidence type="ECO:0000313" key="9">
    <source>
        <dbReference type="EMBL" id="CAL4791878.1"/>
    </source>
</evidence>
<feature type="repeat" description="ANK" evidence="2">
    <location>
        <begin position="684"/>
        <end position="716"/>
    </location>
</feature>
<dbReference type="Pfam" id="PF00069">
    <property type="entry name" value="Pkinase"/>
    <property type="match status" value="1"/>
</dbReference>